<dbReference type="InterPro" id="IPR036396">
    <property type="entry name" value="Cyt_P450_sf"/>
</dbReference>
<evidence type="ECO:0008006" key="4">
    <source>
        <dbReference type="Google" id="ProtNLM"/>
    </source>
</evidence>
<dbReference type="EMBL" id="FNDJ01000013">
    <property type="protein sequence ID" value="SDJ91597.1"/>
    <property type="molecule type" value="Genomic_DNA"/>
</dbReference>
<dbReference type="GO" id="GO:0020037">
    <property type="term" value="F:heme binding"/>
    <property type="evidence" value="ECO:0007669"/>
    <property type="project" value="InterPro"/>
</dbReference>
<feature type="region of interest" description="Disordered" evidence="1">
    <location>
        <begin position="54"/>
        <end position="76"/>
    </location>
</feature>
<accession>A0A1G8XMC3</accession>
<dbReference type="GO" id="GO:0004497">
    <property type="term" value="F:monooxygenase activity"/>
    <property type="evidence" value="ECO:0007669"/>
    <property type="project" value="InterPro"/>
</dbReference>
<proteinExistence type="predicted"/>
<gene>
    <name evidence="2" type="ORF">SAMN05421869_11311</name>
</gene>
<dbReference type="OrthoDB" id="9997039at2"/>
<reference evidence="2 3" key="1">
    <citation type="submission" date="2016-10" db="EMBL/GenBank/DDBJ databases">
        <authorList>
            <person name="de Groot N.N."/>
        </authorList>
    </citation>
    <scope>NUCLEOTIDE SEQUENCE [LARGE SCALE GENOMIC DNA]</scope>
    <source>
        <strain evidence="2 3">CGMCC 4.6533</strain>
    </source>
</reference>
<name>A0A1G8XMC3_9ACTN</name>
<dbReference type="RefSeq" id="WP_090937162.1">
    <property type="nucleotide sequence ID" value="NZ_FNDJ01000013.1"/>
</dbReference>
<dbReference type="AlphaFoldDB" id="A0A1G8XMC3"/>
<dbReference type="Proteomes" id="UP000199202">
    <property type="component" value="Unassembled WGS sequence"/>
</dbReference>
<dbReference type="GO" id="GO:0005506">
    <property type="term" value="F:iron ion binding"/>
    <property type="evidence" value="ECO:0007669"/>
    <property type="project" value="InterPro"/>
</dbReference>
<evidence type="ECO:0000313" key="2">
    <source>
        <dbReference type="EMBL" id="SDJ91597.1"/>
    </source>
</evidence>
<dbReference type="GO" id="GO:0016705">
    <property type="term" value="F:oxidoreductase activity, acting on paired donors, with incorporation or reduction of molecular oxygen"/>
    <property type="evidence" value="ECO:0007669"/>
    <property type="project" value="InterPro"/>
</dbReference>
<protein>
    <recommendedName>
        <fullName evidence="4">Cytochrome P450</fullName>
    </recommendedName>
</protein>
<feature type="compositionally biased region" description="Polar residues" evidence="1">
    <location>
        <begin position="60"/>
        <end position="76"/>
    </location>
</feature>
<keyword evidence="3" id="KW-1185">Reference proteome</keyword>
<evidence type="ECO:0000313" key="3">
    <source>
        <dbReference type="Proteomes" id="UP000199202"/>
    </source>
</evidence>
<evidence type="ECO:0000256" key="1">
    <source>
        <dbReference type="SAM" id="MobiDB-lite"/>
    </source>
</evidence>
<dbReference type="Gene3D" id="1.10.630.10">
    <property type="entry name" value="Cytochrome P450"/>
    <property type="match status" value="1"/>
</dbReference>
<organism evidence="2 3">
    <name type="scientific">Nonomuraea jiangxiensis</name>
    <dbReference type="NCBI Taxonomy" id="633440"/>
    <lineage>
        <taxon>Bacteria</taxon>
        <taxon>Bacillati</taxon>
        <taxon>Actinomycetota</taxon>
        <taxon>Actinomycetes</taxon>
        <taxon>Streptosporangiales</taxon>
        <taxon>Streptosporangiaceae</taxon>
        <taxon>Nonomuraea</taxon>
    </lineage>
</organism>
<sequence length="76" mass="8434">MSPADVLSFDPFDPDFLRDPYARYRELSERGAIFRTRAGLLVATTRELGTTLLHDPRFGTRSTTTAQVSGLDRSSG</sequence>